<evidence type="ECO:0000313" key="2">
    <source>
        <dbReference type="Proteomes" id="UP000007755"/>
    </source>
</evidence>
<proteinExistence type="predicted"/>
<dbReference type="AlphaFoldDB" id="F4X0G9"/>
<dbReference type="Proteomes" id="UP000007755">
    <property type="component" value="Unassembled WGS sequence"/>
</dbReference>
<evidence type="ECO:0000313" key="1">
    <source>
        <dbReference type="EMBL" id="EGI59961.1"/>
    </source>
</evidence>
<organism evidence="2">
    <name type="scientific">Acromyrmex echinatior</name>
    <name type="common">Panamanian leafcutter ant</name>
    <name type="synonym">Acromyrmex octospinosus echinatior</name>
    <dbReference type="NCBI Taxonomy" id="103372"/>
    <lineage>
        <taxon>Eukaryota</taxon>
        <taxon>Metazoa</taxon>
        <taxon>Ecdysozoa</taxon>
        <taxon>Arthropoda</taxon>
        <taxon>Hexapoda</taxon>
        <taxon>Insecta</taxon>
        <taxon>Pterygota</taxon>
        <taxon>Neoptera</taxon>
        <taxon>Endopterygota</taxon>
        <taxon>Hymenoptera</taxon>
        <taxon>Apocrita</taxon>
        <taxon>Aculeata</taxon>
        <taxon>Formicoidea</taxon>
        <taxon>Formicidae</taxon>
        <taxon>Myrmicinae</taxon>
        <taxon>Acromyrmex</taxon>
    </lineage>
</organism>
<sequence length="397" mass="44379">MKGAKGVVQKSGRYRASPEIHKRRPMVGTIIAEFRPSSPFLHLLSYKFSRLQRCGTAGGDCSRGLPRRKRGVSETAGPPVGARGQESLAVRPCLRLFVHVASGIGHCSHRVYACARVCVRTASVSACTSGTKSCANTSLPAGDIIALDPEQVTVRHFVSAILFARYLAGYFDLDALRSLRYLFACMPTYTRPSSITRECFANSDEPAERRGRVEISARHTAPSSVWELFFTNASRRAKLQAYELLAYKRGENEFKWIKLRGYKTSRSINRLMRGGALQVGGLARGRQCLSRVGMPVVYSEMQEAQEIKKRSSKHQARFDVKADSQAYLNIMLHELLNFPISLNIVLNYNSLEKEQVAQIVKIILYGTNYKSLTLWQQFQPAERKKASSALRFANFGV</sequence>
<protein>
    <submittedName>
        <fullName evidence="1">Uncharacterized protein</fullName>
    </submittedName>
</protein>
<dbReference type="InParanoid" id="F4X0G9"/>
<reference evidence="1" key="1">
    <citation type="submission" date="2011-02" db="EMBL/GenBank/DDBJ databases">
        <title>The genome of the leaf-cutting ant Acromyrmex echinatior suggests key adaptations to social evolution and fungus farming.</title>
        <authorList>
            <person name="Nygaard S."/>
            <person name="Zhang G."/>
        </authorList>
    </citation>
    <scope>NUCLEOTIDE SEQUENCE</scope>
</reference>
<dbReference type="EMBL" id="GL888498">
    <property type="protein sequence ID" value="EGI59961.1"/>
    <property type="molecule type" value="Genomic_DNA"/>
</dbReference>
<keyword evidence="2" id="KW-1185">Reference proteome</keyword>
<name>F4X0G9_ACREC</name>
<gene>
    <name evidence="1" type="ORF">G5I_11748</name>
</gene>
<accession>F4X0G9</accession>